<dbReference type="InterPro" id="IPR011990">
    <property type="entry name" value="TPR-like_helical_dom_sf"/>
</dbReference>
<comment type="caution">
    <text evidence="5">The sequence shown here is derived from an EMBL/GenBank/DDBJ whole genome shotgun (WGS) entry which is preliminary data.</text>
</comment>
<keyword evidence="1" id="KW-0677">Repeat</keyword>
<dbReference type="Gene3D" id="1.25.40.10">
    <property type="entry name" value="Tetratricopeptide repeat domain"/>
    <property type="match status" value="1"/>
</dbReference>
<protein>
    <recommendedName>
        <fullName evidence="7">Tetratricopeptide repeat protein 27</fullName>
    </recommendedName>
</protein>
<evidence type="ECO:0008006" key="7">
    <source>
        <dbReference type="Google" id="ProtNLM"/>
    </source>
</evidence>
<keyword evidence="2 4" id="KW-0802">TPR repeat</keyword>
<dbReference type="SMART" id="SM00028">
    <property type="entry name" value="TPR"/>
    <property type="match status" value="4"/>
</dbReference>
<feature type="repeat" description="TPR" evidence="4">
    <location>
        <begin position="466"/>
        <end position="499"/>
    </location>
</feature>
<dbReference type="PROSITE" id="PS50005">
    <property type="entry name" value="TPR"/>
    <property type="match status" value="1"/>
</dbReference>
<evidence type="ECO:0000313" key="6">
    <source>
        <dbReference type="Proteomes" id="UP001208570"/>
    </source>
</evidence>
<dbReference type="PANTHER" id="PTHR16193">
    <property type="entry name" value="TETRATRICOPEPTIDE REPEAT PROTEIN 27"/>
    <property type="match status" value="1"/>
</dbReference>
<evidence type="ECO:0000313" key="5">
    <source>
        <dbReference type="EMBL" id="KAK2149737.1"/>
    </source>
</evidence>
<sequence>MNNDGEQDKMVLMEISILRHNFNTDLWRLDLSESGQSSCQIDSDVRLANLLVSLIIDGKYEQALDEGKKLNLFSSVDAWCSKVGDELCKNVHNYVSTSEPSSSIRPLTILCVAVASLELFVQNNWLGPPTKSSPLSVLGDSFLEEERTGNLTNHIQTSLTLDGDLFSSSAKCSLYLYIARSILLQCKDDIAECLFNSSDKDIVLKKEKIMANDEYRDLAIQCHLTAGHMCYFYYEPRQAKEHFSQAEKLSGLDIKLTGVLGKRTHFQERDISQLMLEVKHSDSIQPWASDEATSIPVNVRLDDDTLLDSLPLVNKDKQLLTPMSAIQQAVVLALCYNHRHSKEISQIVQEESEAFITELVSQYRRGDPGASDRLYLIYTLNMPTVWEIEADKLVREQLLINDKPLLWCYLGDIHDSEEYYLKAVDLSKGKFGRALRSLAYLKLHRKQFIEALKYFEKSLEVNGLQIGVWFSYGCTALRVENYNLAAKAFRTCVNLDTDNYEAWNNLATAYIKSNQKVRAFAVLQEAIKCEFENWRLWENYLLVSSNGIKYIHASISLIN</sequence>
<gene>
    <name evidence="5" type="ORF">LSH36_439g03059</name>
</gene>
<dbReference type="InterPro" id="IPR044244">
    <property type="entry name" value="TTC27/Emw1"/>
</dbReference>
<dbReference type="EMBL" id="JAODUP010000439">
    <property type="protein sequence ID" value="KAK2149737.1"/>
    <property type="molecule type" value="Genomic_DNA"/>
</dbReference>
<name>A0AAD9MXR9_9ANNE</name>
<dbReference type="PANTHER" id="PTHR16193:SF0">
    <property type="entry name" value="TETRATRICOPEPTIDE REPEAT PROTEIN 27"/>
    <property type="match status" value="1"/>
</dbReference>
<dbReference type="AlphaFoldDB" id="A0AAD9MXR9"/>
<proteinExistence type="inferred from homology"/>
<evidence type="ECO:0000256" key="3">
    <source>
        <dbReference type="ARBA" id="ARBA00024020"/>
    </source>
</evidence>
<keyword evidence="6" id="KW-1185">Reference proteome</keyword>
<dbReference type="Proteomes" id="UP001208570">
    <property type="component" value="Unassembled WGS sequence"/>
</dbReference>
<evidence type="ECO:0000256" key="4">
    <source>
        <dbReference type="PROSITE-ProRule" id="PRU00339"/>
    </source>
</evidence>
<organism evidence="5 6">
    <name type="scientific">Paralvinella palmiformis</name>
    <dbReference type="NCBI Taxonomy" id="53620"/>
    <lineage>
        <taxon>Eukaryota</taxon>
        <taxon>Metazoa</taxon>
        <taxon>Spiralia</taxon>
        <taxon>Lophotrochozoa</taxon>
        <taxon>Annelida</taxon>
        <taxon>Polychaeta</taxon>
        <taxon>Sedentaria</taxon>
        <taxon>Canalipalpata</taxon>
        <taxon>Terebellida</taxon>
        <taxon>Terebelliformia</taxon>
        <taxon>Alvinellidae</taxon>
        <taxon>Paralvinella</taxon>
    </lineage>
</organism>
<dbReference type="SUPFAM" id="SSF48452">
    <property type="entry name" value="TPR-like"/>
    <property type="match status" value="1"/>
</dbReference>
<dbReference type="InterPro" id="IPR019734">
    <property type="entry name" value="TPR_rpt"/>
</dbReference>
<accession>A0AAD9MXR9</accession>
<evidence type="ECO:0000256" key="1">
    <source>
        <dbReference type="ARBA" id="ARBA00022737"/>
    </source>
</evidence>
<dbReference type="Pfam" id="PF13181">
    <property type="entry name" value="TPR_8"/>
    <property type="match status" value="1"/>
</dbReference>
<comment type="similarity">
    <text evidence="3">Belongs to the TTC27 family.</text>
</comment>
<evidence type="ECO:0000256" key="2">
    <source>
        <dbReference type="ARBA" id="ARBA00022803"/>
    </source>
</evidence>
<reference evidence="5" key="1">
    <citation type="journal article" date="2023" name="Mol. Biol. Evol.">
        <title>Third-Generation Sequencing Reveals the Adaptive Role of the Epigenome in Three Deep-Sea Polychaetes.</title>
        <authorList>
            <person name="Perez M."/>
            <person name="Aroh O."/>
            <person name="Sun Y."/>
            <person name="Lan Y."/>
            <person name="Juniper S.K."/>
            <person name="Young C.R."/>
            <person name="Angers B."/>
            <person name="Qian P.Y."/>
        </authorList>
    </citation>
    <scope>NUCLEOTIDE SEQUENCE</scope>
    <source>
        <strain evidence="5">P08H-3</strain>
    </source>
</reference>